<dbReference type="InterPro" id="IPR011761">
    <property type="entry name" value="ATP-grasp"/>
</dbReference>
<evidence type="ECO:0000313" key="6">
    <source>
        <dbReference type="Proteomes" id="UP000032430"/>
    </source>
</evidence>
<dbReference type="GO" id="GO:0046872">
    <property type="term" value="F:metal ion binding"/>
    <property type="evidence" value="ECO:0007669"/>
    <property type="project" value="InterPro"/>
</dbReference>
<dbReference type="GO" id="GO:0005737">
    <property type="term" value="C:cytoplasm"/>
    <property type="evidence" value="ECO:0007669"/>
    <property type="project" value="TreeGrafter"/>
</dbReference>
<gene>
    <name evidence="5" type="ORF">LFA_0393</name>
</gene>
<protein>
    <submittedName>
        <fullName evidence="5">Putative cyanophycin synthase</fullName>
    </submittedName>
</protein>
<name>A0A098G042_9GAMM</name>
<dbReference type="PANTHER" id="PTHR21621:SF0">
    <property type="entry name" value="BETA-CITRYLGLUTAMATE SYNTHASE B-RELATED"/>
    <property type="match status" value="1"/>
</dbReference>
<dbReference type="Proteomes" id="UP000032430">
    <property type="component" value="Chromosome I"/>
</dbReference>
<dbReference type="HOGENOM" id="CLU_065785_0_0_6"/>
<dbReference type="GO" id="GO:0005524">
    <property type="term" value="F:ATP binding"/>
    <property type="evidence" value="ECO:0007669"/>
    <property type="project" value="UniProtKB-UniRule"/>
</dbReference>
<evidence type="ECO:0000313" key="5">
    <source>
        <dbReference type="EMBL" id="CEG55862.1"/>
    </source>
</evidence>
<keyword evidence="1" id="KW-0436">Ligase</keyword>
<feature type="domain" description="ATP-grasp" evidence="4">
    <location>
        <begin position="73"/>
        <end position="319"/>
    </location>
</feature>
<reference evidence="6" key="1">
    <citation type="submission" date="2014-09" db="EMBL/GenBank/DDBJ databases">
        <authorList>
            <person name="Gomez-Valero L."/>
        </authorList>
    </citation>
    <scope>NUCLEOTIDE SEQUENCE [LARGE SCALE GENOMIC DNA]</scope>
    <source>
        <strain evidence="6">ATCC700992</strain>
    </source>
</reference>
<dbReference type="KEGG" id="lfa:LFA_0393"/>
<dbReference type="Pfam" id="PF07478">
    <property type="entry name" value="Dala_Dala_lig_C"/>
    <property type="match status" value="1"/>
</dbReference>
<dbReference type="InterPro" id="IPR011095">
    <property type="entry name" value="Dala_Dala_lig_C"/>
</dbReference>
<dbReference type="OrthoDB" id="9803907at2"/>
<dbReference type="SUPFAM" id="SSF56059">
    <property type="entry name" value="Glutathione synthetase ATP-binding domain-like"/>
    <property type="match status" value="1"/>
</dbReference>
<dbReference type="PROSITE" id="PS50975">
    <property type="entry name" value="ATP_GRASP"/>
    <property type="match status" value="1"/>
</dbReference>
<evidence type="ECO:0000256" key="2">
    <source>
        <dbReference type="ARBA" id="ARBA00023211"/>
    </source>
</evidence>
<evidence type="ECO:0000256" key="1">
    <source>
        <dbReference type="ARBA" id="ARBA00022598"/>
    </source>
</evidence>
<dbReference type="InterPro" id="IPR013815">
    <property type="entry name" value="ATP_grasp_subdomain_1"/>
</dbReference>
<dbReference type="GO" id="GO:0009432">
    <property type="term" value="P:SOS response"/>
    <property type="evidence" value="ECO:0007669"/>
    <property type="project" value="TreeGrafter"/>
</dbReference>
<dbReference type="AlphaFoldDB" id="A0A098G042"/>
<dbReference type="GO" id="GO:0008716">
    <property type="term" value="F:D-alanine-D-alanine ligase activity"/>
    <property type="evidence" value="ECO:0007669"/>
    <property type="project" value="InterPro"/>
</dbReference>
<keyword evidence="3" id="KW-0547">Nucleotide-binding</keyword>
<organism evidence="5 6">
    <name type="scientific">Legionella fallonii LLAP-10</name>
    <dbReference type="NCBI Taxonomy" id="1212491"/>
    <lineage>
        <taxon>Bacteria</taxon>
        <taxon>Pseudomonadati</taxon>
        <taxon>Pseudomonadota</taxon>
        <taxon>Gammaproteobacteria</taxon>
        <taxon>Legionellales</taxon>
        <taxon>Legionellaceae</taxon>
        <taxon>Legionella</taxon>
    </lineage>
</organism>
<proteinExistence type="predicted"/>
<dbReference type="STRING" id="1212491.LFA_0393"/>
<dbReference type="Gene3D" id="3.30.470.20">
    <property type="entry name" value="ATP-grasp fold, B domain"/>
    <property type="match status" value="2"/>
</dbReference>
<evidence type="ECO:0000259" key="4">
    <source>
        <dbReference type="PROSITE" id="PS50975"/>
    </source>
</evidence>
<dbReference type="Gene3D" id="3.30.1490.20">
    <property type="entry name" value="ATP-grasp fold, A domain"/>
    <property type="match status" value="1"/>
</dbReference>
<keyword evidence="3" id="KW-0067">ATP-binding</keyword>
<accession>A0A098G042</accession>
<sequence length="344" mass="39349">MYRTNLHREVHLNKILQAYYESALTLKLPVTYVNEINSLHICFGKENYYLLRGITHLNNASSIFIANNKHATKLLFEQEGISVPKAVTINKRKLQKYSLSNLIKKLRFPLVIKPMLNSHSGMDVVCNIKTYDDLSFQLEKALQTSSDILVEEYHEGLKEYRVLLLKNRIIGVVERFAPIIEGDGQLTIEQLMTQNEEFPQINDDCQNCLTDQGLSLDSIPHKGQVVRVRYAVNRALGGQVAFVNKKINRENAKYIRKAAQITGLDLVGLDLMCEHINHPFSKTKWFILEANFPPDITLHELPDDGKGIKIGKKVLIQLILRHPFAYLYHRLKNIMSPTRGDSNG</sequence>
<evidence type="ECO:0000256" key="3">
    <source>
        <dbReference type="PROSITE-ProRule" id="PRU00409"/>
    </source>
</evidence>
<keyword evidence="2" id="KW-0464">Manganese</keyword>
<dbReference type="GO" id="GO:0018169">
    <property type="term" value="F:ribosomal S6-glutamic acid ligase activity"/>
    <property type="evidence" value="ECO:0007669"/>
    <property type="project" value="TreeGrafter"/>
</dbReference>
<keyword evidence="6" id="KW-1185">Reference proteome</keyword>
<dbReference type="PANTHER" id="PTHR21621">
    <property type="entry name" value="RIBOSOMAL PROTEIN S6 MODIFICATION PROTEIN"/>
    <property type="match status" value="1"/>
</dbReference>
<dbReference type="EMBL" id="LN614827">
    <property type="protein sequence ID" value="CEG55862.1"/>
    <property type="molecule type" value="Genomic_DNA"/>
</dbReference>